<comment type="caution">
    <text evidence="1">The sequence shown here is derived from an EMBL/GenBank/DDBJ whole genome shotgun (WGS) entry which is preliminary data.</text>
</comment>
<evidence type="ECO:0000313" key="2">
    <source>
        <dbReference type="Proteomes" id="UP001062846"/>
    </source>
</evidence>
<proteinExistence type="predicted"/>
<dbReference type="EMBL" id="CM046395">
    <property type="protein sequence ID" value="KAI8541878.1"/>
    <property type="molecule type" value="Genomic_DNA"/>
</dbReference>
<evidence type="ECO:0000313" key="1">
    <source>
        <dbReference type="EMBL" id="KAI8541878.1"/>
    </source>
</evidence>
<dbReference type="Proteomes" id="UP001062846">
    <property type="component" value="Chromosome 8"/>
</dbReference>
<reference evidence="1" key="1">
    <citation type="submission" date="2022-02" db="EMBL/GenBank/DDBJ databases">
        <title>Plant Genome Project.</title>
        <authorList>
            <person name="Zhang R.-G."/>
        </authorList>
    </citation>
    <scope>NUCLEOTIDE SEQUENCE</scope>
    <source>
        <strain evidence="1">AT1</strain>
    </source>
</reference>
<keyword evidence="2" id="KW-1185">Reference proteome</keyword>
<protein>
    <submittedName>
        <fullName evidence="1">Uncharacterized protein</fullName>
    </submittedName>
</protein>
<sequence length="168" mass="19361">MPCYRVKSVIEHLDGCREFPRLSIGWFVGTTLLAFHYPILLKLQVVCSGQHFVILCLCRDRKSTWYYGHESLSSSKVQFVRAETGKDYFCFCRMDAALEQGVDAVRNLVLKGFNSLTTRFNLEQKYNNNKMDAALEQGVDAVRNLVLKGFNSLTTRFNLEQKYNNNKV</sequence>
<name>A0ACC0MLD8_RHOML</name>
<organism evidence="1 2">
    <name type="scientific">Rhododendron molle</name>
    <name type="common">Chinese azalea</name>
    <name type="synonym">Azalea mollis</name>
    <dbReference type="NCBI Taxonomy" id="49168"/>
    <lineage>
        <taxon>Eukaryota</taxon>
        <taxon>Viridiplantae</taxon>
        <taxon>Streptophyta</taxon>
        <taxon>Embryophyta</taxon>
        <taxon>Tracheophyta</taxon>
        <taxon>Spermatophyta</taxon>
        <taxon>Magnoliopsida</taxon>
        <taxon>eudicotyledons</taxon>
        <taxon>Gunneridae</taxon>
        <taxon>Pentapetalae</taxon>
        <taxon>asterids</taxon>
        <taxon>Ericales</taxon>
        <taxon>Ericaceae</taxon>
        <taxon>Ericoideae</taxon>
        <taxon>Rhodoreae</taxon>
        <taxon>Rhododendron</taxon>
    </lineage>
</organism>
<accession>A0ACC0MLD8</accession>
<gene>
    <name evidence="1" type="ORF">RHMOL_Rhmol08G0095100</name>
</gene>